<comment type="caution">
    <text evidence="4">The sequence shown here is derived from an EMBL/GenBank/DDBJ whole genome shotgun (WGS) entry which is preliminary data.</text>
</comment>
<evidence type="ECO:0000313" key="5">
    <source>
        <dbReference type="Proteomes" id="UP000321638"/>
    </source>
</evidence>
<reference evidence="4 5" key="1">
    <citation type="submission" date="2019-06" db="EMBL/GenBank/DDBJ databases">
        <title>New taxonomy in bacterial strain CC-CFT640, isolated from vineyard.</title>
        <authorList>
            <person name="Lin S.-Y."/>
            <person name="Tsai C.-F."/>
            <person name="Young C.-C."/>
        </authorList>
    </citation>
    <scope>NUCLEOTIDE SEQUENCE [LARGE SCALE GENOMIC DNA]</scope>
    <source>
        <strain evidence="4 5">CC-CFT640</strain>
    </source>
</reference>
<dbReference type="Gene3D" id="3.40.190.10">
    <property type="entry name" value="Periplasmic binding protein-like II"/>
    <property type="match status" value="2"/>
</dbReference>
<dbReference type="CDD" id="cd01004">
    <property type="entry name" value="PBP2_MidA_like"/>
    <property type="match status" value="1"/>
</dbReference>
<evidence type="ECO:0000256" key="2">
    <source>
        <dbReference type="SAM" id="SignalP"/>
    </source>
</evidence>
<dbReference type="PANTHER" id="PTHR35936">
    <property type="entry name" value="MEMBRANE-BOUND LYTIC MUREIN TRANSGLYCOSYLASE F"/>
    <property type="match status" value="1"/>
</dbReference>
<dbReference type="Proteomes" id="UP000321638">
    <property type="component" value="Unassembled WGS sequence"/>
</dbReference>
<dbReference type="PANTHER" id="PTHR35936:SF17">
    <property type="entry name" value="ARGININE-BINDING EXTRACELLULAR PROTEIN ARTP"/>
    <property type="match status" value="1"/>
</dbReference>
<evidence type="ECO:0000259" key="3">
    <source>
        <dbReference type="SMART" id="SM00062"/>
    </source>
</evidence>
<proteinExistence type="predicted"/>
<dbReference type="InterPro" id="IPR001638">
    <property type="entry name" value="Solute-binding_3/MltF_N"/>
</dbReference>
<dbReference type="SUPFAM" id="SSF53850">
    <property type="entry name" value="Periplasmic binding protein-like II"/>
    <property type="match status" value="1"/>
</dbReference>
<name>A0A5C8PUF3_9HYPH</name>
<accession>A0A5C8PUF3</accession>
<keyword evidence="1 2" id="KW-0732">Signal</keyword>
<dbReference type="AlphaFoldDB" id="A0A5C8PUF3"/>
<organism evidence="4 5">
    <name type="scientific">Vineibacter terrae</name>
    <dbReference type="NCBI Taxonomy" id="2586908"/>
    <lineage>
        <taxon>Bacteria</taxon>
        <taxon>Pseudomonadati</taxon>
        <taxon>Pseudomonadota</taxon>
        <taxon>Alphaproteobacteria</taxon>
        <taxon>Hyphomicrobiales</taxon>
        <taxon>Vineibacter</taxon>
    </lineage>
</organism>
<keyword evidence="5" id="KW-1185">Reference proteome</keyword>
<evidence type="ECO:0000256" key="1">
    <source>
        <dbReference type="ARBA" id="ARBA00022729"/>
    </source>
</evidence>
<evidence type="ECO:0000313" key="4">
    <source>
        <dbReference type="EMBL" id="TXL81711.1"/>
    </source>
</evidence>
<dbReference type="EMBL" id="VDUZ01000003">
    <property type="protein sequence ID" value="TXL81711.1"/>
    <property type="molecule type" value="Genomic_DNA"/>
</dbReference>
<gene>
    <name evidence="4" type="ORF">FHP25_04060</name>
</gene>
<dbReference type="OrthoDB" id="7341446at2"/>
<dbReference type="SMART" id="SM00062">
    <property type="entry name" value="PBPb"/>
    <property type="match status" value="1"/>
</dbReference>
<feature type="domain" description="Solute-binding protein family 3/N-terminal" evidence="3">
    <location>
        <begin position="40"/>
        <end position="265"/>
    </location>
</feature>
<sequence length="272" mass="28665">MAVMASKARRFGALLFGAALAWGPTMALPTTALAQAAPKKITIGSSFSQTPWGFYDANQNPTGIDVSLCGGLAKEMGATAEFVNLDFKGLIPALQADRFDMICAAVYITPERAQVVTLIPYITTSQAILAKAGTPIKALGDLCGRKVSVLQGSAQLKVVAAQSEQCAKDGKAEIQIQAFDTQPIAVRALENGNVEAFVASDQLVSFYLSKNPALTKAAWGINPVTLGIAVKKDNKVLADAIRAGLKQMKEKGRYAAALKEWGIENAGVASFD</sequence>
<dbReference type="Pfam" id="PF00497">
    <property type="entry name" value="SBP_bac_3"/>
    <property type="match status" value="1"/>
</dbReference>
<protein>
    <submittedName>
        <fullName evidence="4">ABC transporter substrate-binding protein</fullName>
    </submittedName>
</protein>
<feature type="chain" id="PRO_5022950456" evidence="2">
    <location>
        <begin position="28"/>
        <end position="272"/>
    </location>
</feature>
<feature type="signal peptide" evidence="2">
    <location>
        <begin position="1"/>
        <end position="27"/>
    </location>
</feature>